<feature type="transmembrane region" description="Helical" evidence="1">
    <location>
        <begin position="239"/>
        <end position="257"/>
    </location>
</feature>
<gene>
    <name evidence="2" type="ORF">B0H16DRAFT_1560198</name>
</gene>
<reference evidence="2" key="1">
    <citation type="submission" date="2023-03" db="EMBL/GenBank/DDBJ databases">
        <title>Massive genome expansion in bonnet fungi (Mycena s.s.) driven by repeated elements and novel gene families across ecological guilds.</title>
        <authorList>
            <consortium name="Lawrence Berkeley National Laboratory"/>
            <person name="Harder C.B."/>
            <person name="Miyauchi S."/>
            <person name="Viragh M."/>
            <person name="Kuo A."/>
            <person name="Thoen E."/>
            <person name="Andreopoulos B."/>
            <person name="Lu D."/>
            <person name="Skrede I."/>
            <person name="Drula E."/>
            <person name="Henrissat B."/>
            <person name="Morin E."/>
            <person name="Kohler A."/>
            <person name="Barry K."/>
            <person name="LaButti K."/>
            <person name="Morin E."/>
            <person name="Salamov A."/>
            <person name="Lipzen A."/>
            <person name="Mereny Z."/>
            <person name="Hegedus B."/>
            <person name="Baldrian P."/>
            <person name="Stursova M."/>
            <person name="Weitz H."/>
            <person name="Taylor A."/>
            <person name="Grigoriev I.V."/>
            <person name="Nagy L.G."/>
            <person name="Martin F."/>
            <person name="Kauserud H."/>
        </authorList>
    </citation>
    <scope>NUCLEOTIDE SEQUENCE</scope>
    <source>
        <strain evidence="2">CBHHK182m</strain>
    </source>
</reference>
<comment type="caution">
    <text evidence="2">The sequence shown here is derived from an EMBL/GenBank/DDBJ whole genome shotgun (WGS) entry which is preliminary data.</text>
</comment>
<feature type="transmembrane region" description="Helical" evidence="1">
    <location>
        <begin position="205"/>
        <end position="227"/>
    </location>
</feature>
<keyword evidence="1" id="KW-0472">Membrane</keyword>
<dbReference type="AlphaFoldDB" id="A0AAD7N3H6"/>
<evidence type="ECO:0000256" key="1">
    <source>
        <dbReference type="SAM" id="Phobius"/>
    </source>
</evidence>
<feature type="transmembrane region" description="Helical" evidence="1">
    <location>
        <begin position="131"/>
        <end position="152"/>
    </location>
</feature>
<evidence type="ECO:0000313" key="2">
    <source>
        <dbReference type="EMBL" id="KAJ7744098.1"/>
    </source>
</evidence>
<feature type="transmembrane region" description="Helical" evidence="1">
    <location>
        <begin position="164"/>
        <end position="184"/>
    </location>
</feature>
<proteinExistence type="predicted"/>
<dbReference type="EMBL" id="JARKIB010000088">
    <property type="protein sequence ID" value="KAJ7744098.1"/>
    <property type="molecule type" value="Genomic_DNA"/>
</dbReference>
<dbReference type="Proteomes" id="UP001215598">
    <property type="component" value="Unassembled WGS sequence"/>
</dbReference>
<feature type="transmembrane region" description="Helical" evidence="1">
    <location>
        <begin position="96"/>
        <end position="119"/>
    </location>
</feature>
<sequence>MGYSSVSDVYGYNWLVAEMSATCVQLFSYGIYLNLFILSLHILRRRKTGGYTLHLASTWTMLTLATTEVVIHLLKTAVVVQFVGLNTEQGITPPPIYGSLTIAHKTVLILNGLLVDTLFLYRCFVIWGSRWAVVVIPAILIAATTVAAFTALSPDAGERLFASLILEIAANMTLMTLTAGRIWWIRRDALRVATDRVLLDRYTTVIAMILESGAIYFLFPILVIVVYPWNIPFYVMDGLGTYLINIIPTLVLVRVGLGRSFQDTVDRQTASHIGRRTRAEFPTPLSEHPGPQILDIQLSREEKEGGLV</sequence>
<evidence type="ECO:0000313" key="3">
    <source>
        <dbReference type="Proteomes" id="UP001215598"/>
    </source>
</evidence>
<feature type="transmembrane region" description="Helical" evidence="1">
    <location>
        <begin position="59"/>
        <end position="84"/>
    </location>
</feature>
<accession>A0AAD7N3H6</accession>
<protein>
    <submittedName>
        <fullName evidence="2">Uncharacterized protein</fullName>
    </submittedName>
</protein>
<keyword evidence="1" id="KW-0812">Transmembrane</keyword>
<organism evidence="2 3">
    <name type="scientific">Mycena metata</name>
    <dbReference type="NCBI Taxonomy" id="1033252"/>
    <lineage>
        <taxon>Eukaryota</taxon>
        <taxon>Fungi</taxon>
        <taxon>Dikarya</taxon>
        <taxon>Basidiomycota</taxon>
        <taxon>Agaricomycotina</taxon>
        <taxon>Agaricomycetes</taxon>
        <taxon>Agaricomycetidae</taxon>
        <taxon>Agaricales</taxon>
        <taxon>Marasmiineae</taxon>
        <taxon>Mycenaceae</taxon>
        <taxon>Mycena</taxon>
    </lineage>
</organism>
<keyword evidence="1" id="KW-1133">Transmembrane helix</keyword>
<feature type="transmembrane region" description="Helical" evidence="1">
    <location>
        <begin position="12"/>
        <end position="38"/>
    </location>
</feature>
<name>A0AAD7N3H6_9AGAR</name>
<keyword evidence="3" id="KW-1185">Reference proteome</keyword>